<dbReference type="InterPro" id="IPR000421">
    <property type="entry name" value="FA58C"/>
</dbReference>
<comment type="caution">
    <text evidence="2">The sequence shown here is derived from an EMBL/GenBank/DDBJ whole genome shotgun (WGS) entry which is preliminary data.</text>
</comment>
<feature type="domain" description="F5/8 type C" evidence="1">
    <location>
        <begin position="294"/>
        <end position="442"/>
    </location>
</feature>
<evidence type="ECO:0000259" key="1">
    <source>
        <dbReference type="PROSITE" id="PS50022"/>
    </source>
</evidence>
<accession>A0A918BMH8</accession>
<dbReference type="RefSeq" id="WP_189558194.1">
    <property type="nucleotide sequence ID" value="NZ_BMTU01000005.1"/>
</dbReference>
<organism evidence="2 3">
    <name type="scientific">Streptomyces pilosus</name>
    <dbReference type="NCBI Taxonomy" id="28893"/>
    <lineage>
        <taxon>Bacteria</taxon>
        <taxon>Bacillati</taxon>
        <taxon>Actinomycetota</taxon>
        <taxon>Actinomycetes</taxon>
        <taxon>Kitasatosporales</taxon>
        <taxon>Streptomycetaceae</taxon>
        <taxon>Streptomyces</taxon>
    </lineage>
</organism>
<dbReference type="EMBL" id="BMTU01000005">
    <property type="protein sequence ID" value="GGQ80053.1"/>
    <property type="molecule type" value="Genomic_DNA"/>
</dbReference>
<name>A0A918BMH8_9ACTN</name>
<dbReference type="Proteomes" id="UP000656732">
    <property type="component" value="Unassembled WGS sequence"/>
</dbReference>
<gene>
    <name evidence="2" type="ORF">GCM10010280_27980</name>
</gene>
<dbReference type="PROSITE" id="PS50022">
    <property type="entry name" value="FA58C_3"/>
    <property type="match status" value="1"/>
</dbReference>
<dbReference type="Pfam" id="PF17882">
    <property type="entry name" value="SBD"/>
    <property type="match status" value="3"/>
</dbReference>
<reference evidence="2" key="1">
    <citation type="journal article" date="2014" name="Int. J. Syst. Evol. Microbiol.">
        <title>Complete genome sequence of Corynebacterium casei LMG S-19264T (=DSM 44701T), isolated from a smear-ripened cheese.</title>
        <authorList>
            <consortium name="US DOE Joint Genome Institute (JGI-PGF)"/>
            <person name="Walter F."/>
            <person name="Albersmeier A."/>
            <person name="Kalinowski J."/>
            <person name="Ruckert C."/>
        </authorList>
    </citation>
    <scope>NUCLEOTIDE SEQUENCE</scope>
    <source>
        <strain evidence="2">JCM 4403</strain>
    </source>
</reference>
<dbReference type="InterPro" id="IPR008979">
    <property type="entry name" value="Galactose-bd-like_sf"/>
</dbReference>
<protein>
    <recommendedName>
        <fullName evidence="1">F5/8 type C domain-containing protein</fullName>
    </recommendedName>
</protein>
<dbReference type="Gene3D" id="2.60.120.260">
    <property type="entry name" value="Galactose-binding domain-like"/>
    <property type="match status" value="1"/>
</dbReference>
<evidence type="ECO:0000313" key="3">
    <source>
        <dbReference type="Proteomes" id="UP000656732"/>
    </source>
</evidence>
<dbReference type="AlphaFoldDB" id="A0A918BMH8"/>
<proteinExistence type="predicted"/>
<dbReference type="SUPFAM" id="SSF49785">
    <property type="entry name" value="Galactose-binding domain-like"/>
    <property type="match status" value="1"/>
</dbReference>
<sequence>MGFDVTYADFSASPARLANAVVERKRARAAGSHLALDAGGSVRLDFEVEDPDDVPQATLTVTALVSRLGGSLGYAPMDVLLQGEPLAADLTVPGGGDLPQDNVFAVPGHLLKPGTNTLEIRVSDKARSMLWLYRVTLDPVRERGRSERARTAEAARDAVFSYRTERRPAHSATASWQAAPRLLFHLDRGEHSLPGQLGWRTADGAESAISFQSNMSDFHGCHRAADGTAYEYRGRLLDRRPYSEDTRNLSASPLHRFRTEEGWGGGWHASHELRILVDDGAAAPLERVTWRDQRGNSGVAVLHAAVTEVAVTGVEASDEFRANQEVAAHLLDDRRTKWLAGDTTARLDFTLARPAAVASYSLTSANDFPDRDPRDWTLYGSDDGRAWTPLDSRAGESFGGRFETRDFFLRATAPAYRHLRLDISRNGGADEIQLARVAFAGAPAGQAFTGYYQRHGEGPIGYRGTPVQTPSSSAPSVSPRIASELETAVASLAETAQSLAALAAHLRKH</sequence>
<reference evidence="2" key="2">
    <citation type="submission" date="2020-09" db="EMBL/GenBank/DDBJ databases">
        <authorList>
            <person name="Sun Q."/>
            <person name="Ohkuma M."/>
        </authorList>
    </citation>
    <scope>NUCLEOTIDE SEQUENCE</scope>
    <source>
        <strain evidence="2">JCM 4403</strain>
    </source>
</reference>
<dbReference type="InterPro" id="IPR040964">
    <property type="entry name" value="SBD"/>
</dbReference>
<keyword evidence="3" id="KW-1185">Reference proteome</keyword>
<evidence type="ECO:0000313" key="2">
    <source>
        <dbReference type="EMBL" id="GGQ80053.1"/>
    </source>
</evidence>